<dbReference type="Pfam" id="PF00126">
    <property type="entry name" value="HTH_1"/>
    <property type="match status" value="1"/>
</dbReference>
<sequence length="311" mass="34803">MNKVHNAGLDSNLDLNLLPVFDTLVRVRNVSRAAEELDMSQSAVSHALKRLRSFFGDPLFLKTGSGMQPTPRALELVAPVQAVMETVRGELLVREGFDAATARRSFGLCLTDMGELIFLPRLIAQLRRAAPGCTLRTLQVPVQQIGTMLESGEADLALGSLHSVPDGLFQQQLFARSFVTIVNRGNRAIGETLTRERFFALEHIVVSLSGRIEDAYDAVIDQGNEPRRIYLTTPHFLTVPMIIEQNPDLIATVPRELATKFATYKSIRMVETPVSVPPFGIRQFWHPRFQHDAANIWLRKLVKETFDTDVE</sequence>
<keyword evidence="4" id="KW-0804">Transcription</keyword>
<feature type="domain" description="HTH lysR-type" evidence="5">
    <location>
        <begin position="13"/>
        <end position="70"/>
    </location>
</feature>
<dbReference type="RefSeq" id="WP_379756131.1">
    <property type="nucleotide sequence ID" value="NZ_JBHSMR010000013.1"/>
</dbReference>
<evidence type="ECO:0000256" key="1">
    <source>
        <dbReference type="ARBA" id="ARBA00009437"/>
    </source>
</evidence>
<dbReference type="InterPro" id="IPR036388">
    <property type="entry name" value="WH-like_DNA-bd_sf"/>
</dbReference>
<comment type="caution">
    <text evidence="6">The sequence shown here is derived from an EMBL/GenBank/DDBJ whole genome shotgun (WGS) entry which is preliminary data.</text>
</comment>
<evidence type="ECO:0000313" key="6">
    <source>
        <dbReference type="EMBL" id="MFC5479151.1"/>
    </source>
</evidence>
<keyword evidence="7" id="KW-1185">Reference proteome</keyword>
<keyword evidence="2" id="KW-0805">Transcription regulation</keyword>
<dbReference type="PRINTS" id="PR00039">
    <property type="entry name" value="HTHLYSR"/>
</dbReference>
<evidence type="ECO:0000256" key="2">
    <source>
        <dbReference type="ARBA" id="ARBA00023015"/>
    </source>
</evidence>
<dbReference type="CDD" id="cd08459">
    <property type="entry name" value="PBP2_DntR_NahR_LinR_like"/>
    <property type="match status" value="1"/>
</dbReference>
<dbReference type="Pfam" id="PF03466">
    <property type="entry name" value="LysR_substrate"/>
    <property type="match status" value="1"/>
</dbReference>
<protein>
    <submittedName>
        <fullName evidence="6">LysR family transcriptional regulator</fullName>
    </submittedName>
</protein>
<dbReference type="SUPFAM" id="SSF53850">
    <property type="entry name" value="Periplasmic binding protein-like II"/>
    <property type="match status" value="1"/>
</dbReference>
<evidence type="ECO:0000259" key="5">
    <source>
        <dbReference type="PROSITE" id="PS50931"/>
    </source>
</evidence>
<name>A0ABW0MQM0_9BURK</name>
<dbReference type="Gene3D" id="3.40.190.10">
    <property type="entry name" value="Periplasmic binding protein-like II"/>
    <property type="match status" value="2"/>
</dbReference>
<gene>
    <name evidence="6" type="ORF">ACFPQ5_13160</name>
</gene>
<dbReference type="InterPro" id="IPR036390">
    <property type="entry name" value="WH_DNA-bd_sf"/>
</dbReference>
<dbReference type="InterPro" id="IPR005119">
    <property type="entry name" value="LysR_subst-bd"/>
</dbReference>
<reference evidence="7" key="1">
    <citation type="journal article" date="2019" name="Int. J. Syst. Evol. Microbiol.">
        <title>The Global Catalogue of Microorganisms (GCM) 10K type strain sequencing project: providing services to taxonomists for standard genome sequencing and annotation.</title>
        <authorList>
            <consortium name="The Broad Institute Genomics Platform"/>
            <consortium name="The Broad Institute Genome Sequencing Center for Infectious Disease"/>
            <person name="Wu L."/>
            <person name="Ma J."/>
        </authorList>
    </citation>
    <scope>NUCLEOTIDE SEQUENCE [LARGE SCALE GENOMIC DNA]</scope>
    <source>
        <strain evidence="7">CCUG 43111</strain>
    </source>
</reference>
<dbReference type="Proteomes" id="UP001596101">
    <property type="component" value="Unassembled WGS sequence"/>
</dbReference>
<dbReference type="Gene3D" id="1.10.10.10">
    <property type="entry name" value="Winged helix-like DNA-binding domain superfamily/Winged helix DNA-binding domain"/>
    <property type="match status" value="1"/>
</dbReference>
<dbReference type="PANTHER" id="PTHR30118:SF15">
    <property type="entry name" value="TRANSCRIPTIONAL REGULATORY PROTEIN"/>
    <property type="match status" value="1"/>
</dbReference>
<keyword evidence="3" id="KW-0238">DNA-binding</keyword>
<evidence type="ECO:0000313" key="7">
    <source>
        <dbReference type="Proteomes" id="UP001596101"/>
    </source>
</evidence>
<accession>A0ABW0MQM0</accession>
<dbReference type="PANTHER" id="PTHR30118">
    <property type="entry name" value="HTH-TYPE TRANSCRIPTIONAL REGULATOR LEUO-RELATED"/>
    <property type="match status" value="1"/>
</dbReference>
<comment type="similarity">
    <text evidence="1">Belongs to the LysR transcriptional regulatory family.</text>
</comment>
<evidence type="ECO:0000256" key="4">
    <source>
        <dbReference type="ARBA" id="ARBA00023163"/>
    </source>
</evidence>
<dbReference type="SUPFAM" id="SSF46785">
    <property type="entry name" value="Winged helix' DNA-binding domain"/>
    <property type="match status" value="1"/>
</dbReference>
<dbReference type="PROSITE" id="PS50931">
    <property type="entry name" value="HTH_LYSR"/>
    <property type="match status" value="1"/>
</dbReference>
<dbReference type="InterPro" id="IPR000847">
    <property type="entry name" value="LysR_HTH_N"/>
</dbReference>
<proteinExistence type="inferred from homology"/>
<organism evidence="6 7">
    <name type="scientific">Massilia suwonensis</name>
    <dbReference type="NCBI Taxonomy" id="648895"/>
    <lineage>
        <taxon>Bacteria</taxon>
        <taxon>Pseudomonadati</taxon>
        <taxon>Pseudomonadota</taxon>
        <taxon>Betaproteobacteria</taxon>
        <taxon>Burkholderiales</taxon>
        <taxon>Oxalobacteraceae</taxon>
        <taxon>Telluria group</taxon>
        <taxon>Massilia</taxon>
    </lineage>
</organism>
<dbReference type="EMBL" id="JBHSMR010000013">
    <property type="protein sequence ID" value="MFC5479151.1"/>
    <property type="molecule type" value="Genomic_DNA"/>
</dbReference>
<evidence type="ECO:0000256" key="3">
    <source>
        <dbReference type="ARBA" id="ARBA00023125"/>
    </source>
</evidence>
<dbReference type="InterPro" id="IPR050389">
    <property type="entry name" value="LysR-type_TF"/>
</dbReference>